<organism evidence="1">
    <name type="scientific">Albugo laibachii Nc14</name>
    <dbReference type="NCBI Taxonomy" id="890382"/>
    <lineage>
        <taxon>Eukaryota</taxon>
        <taxon>Sar</taxon>
        <taxon>Stramenopiles</taxon>
        <taxon>Oomycota</taxon>
        <taxon>Peronosporomycetes</taxon>
        <taxon>Albuginales</taxon>
        <taxon>Albuginaceae</taxon>
        <taxon>Albugo</taxon>
    </lineage>
</organism>
<dbReference type="AlphaFoldDB" id="F0WI24"/>
<dbReference type="EMBL" id="FR824151">
    <property type="protein sequence ID" value="CCA20902.1"/>
    <property type="molecule type" value="Genomic_DNA"/>
</dbReference>
<gene>
    <name evidence="1" type="primary">AlNc14C106G6231</name>
    <name evidence="1" type="ORF">ALNC14_070450</name>
</gene>
<name>F0WI24_9STRA</name>
<dbReference type="HOGENOM" id="CLU_1630053_0_0_1"/>
<protein>
    <submittedName>
        <fullName evidence="1">AlNc14C106G6231 protein</fullName>
    </submittedName>
</protein>
<proteinExistence type="predicted"/>
<accession>F0WI24</accession>
<evidence type="ECO:0000313" key="1">
    <source>
        <dbReference type="EMBL" id="CCA20902.1"/>
    </source>
</evidence>
<reference evidence="1" key="2">
    <citation type="submission" date="2011-02" db="EMBL/GenBank/DDBJ databases">
        <authorList>
            <person name="MacLean D."/>
        </authorList>
    </citation>
    <scope>NUCLEOTIDE SEQUENCE</scope>
</reference>
<sequence length="163" mass="18204">MTIEQSHPASIHGFNNLPLINEVRRKIWTTSPEYTKASPVRCAQVILVPLLALLPVTDYESYICAASGSLVQKRISLSTNANTFVHHASSQHPRASLLGKALAAYSLRHLDKPPTSHCLKCRRLGFRIAFVSHKTPQFTSAVAHKETYAKAWCIKYHRIVMDG</sequence>
<reference evidence="1" key="1">
    <citation type="journal article" date="2011" name="PLoS Biol.">
        <title>Gene gain and loss during evolution of obligate parasitism in the white rust pathogen of Arabidopsis thaliana.</title>
        <authorList>
            <person name="Kemen E."/>
            <person name="Gardiner A."/>
            <person name="Schultz-Larsen T."/>
            <person name="Kemen A.C."/>
            <person name="Balmuth A.L."/>
            <person name="Robert-Seilaniantz A."/>
            <person name="Bailey K."/>
            <person name="Holub E."/>
            <person name="Studholme D.J."/>
            <person name="Maclean D."/>
            <person name="Jones J.D."/>
        </authorList>
    </citation>
    <scope>NUCLEOTIDE SEQUENCE</scope>
</reference>